<reference evidence="2 3" key="1">
    <citation type="submission" date="2018-05" db="EMBL/GenBank/DDBJ databases">
        <title>Complete Genome Sequence of Methylobacterium sp. 17Sr1-28.</title>
        <authorList>
            <person name="Srinivasan S."/>
        </authorList>
    </citation>
    <scope>NUCLEOTIDE SEQUENCE [LARGE SCALE GENOMIC DNA]</scope>
    <source>
        <strain evidence="2 3">17Sr1-28</strain>
    </source>
</reference>
<dbReference type="InterPro" id="IPR022385">
    <property type="entry name" value="Rhs_assc_core"/>
</dbReference>
<organism evidence="2 3">
    <name type="scientific">Methylobacterium terrae</name>
    <dbReference type="NCBI Taxonomy" id="2202827"/>
    <lineage>
        <taxon>Bacteria</taxon>
        <taxon>Pseudomonadati</taxon>
        <taxon>Pseudomonadota</taxon>
        <taxon>Alphaproteobacteria</taxon>
        <taxon>Hyphomicrobiales</taxon>
        <taxon>Methylobacteriaceae</taxon>
        <taxon>Methylobacterium</taxon>
    </lineage>
</organism>
<evidence type="ECO:0000313" key="2">
    <source>
        <dbReference type="EMBL" id="AWN47622.1"/>
    </source>
</evidence>
<feature type="domain" description="RHS protein conserved region" evidence="1">
    <location>
        <begin position="912"/>
        <end position="945"/>
    </location>
</feature>
<gene>
    <name evidence="2" type="ORF">DK419_15970</name>
</gene>
<name>A0A2U8WQZ9_9HYPH</name>
<protein>
    <recommendedName>
        <fullName evidence="1">RHS protein conserved region domain-containing protein</fullName>
    </recommendedName>
</protein>
<dbReference type="EMBL" id="CP029553">
    <property type="protein sequence ID" value="AWN47622.1"/>
    <property type="molecule type" value="Genomic_DNA"/>
</dbReference>
<dbReference type="KEGG" id="mtea:DK419_15970"/>
<dbReference type="Proteomes" id="UP000245444">
    <property type="component" value="Chromosome"/>
</dbReference>
<proteinExistence type="predicted"/>
<dbReference type="NCBIfam" id="TIGR01643">
    <property type="entry name" value="YD_repeat_2x"/>
    <property type="match status" value="8"/>
</dbReference>
<dbReference type="AlphaFoldDB" id="A0A2U8WQZ9"/>
<dbReference type="OrthoDB" id="6057489at2"/>
<dbReference type="InterPro" id="IPR001826">
    <property type="entry name" value="RHS"/>
</dbReference>
<dbReference type="SUPFAM" id="SSF63829">
    <property type="entry name" value="Calcium-dependent phosphotriesterase"/>
    <property type="match status" value="1"/>
</dbReference>
<dbReference type="Pfam" id="PF05593">
    <property type="entry name" value="RHS_repeat"/>
    <property type="match status" value="6"/>
</dbReference>
<dbReference type="PANTHER" id="PTHR32305">
    <property type="match status" value="1"/>
</dbReference>
<dbReference type="Pfam" id="PF03527">
    <property type="entry name" value="RHS"/>
    <property type="match status" value="1"/>
</dbReference>
<dbReference type="PRINTS" id="PR00394">
    <property type="entry name" value="RHSPROTEIN"/>
</dbReference>
<dbReference type="NCBIfam" id="TIGR03696">
    <property type="entry name" value="Rhs_assc_core"/>
    <property type="match status" value="1"/>
</dbReference>
<dbReference type="InterPro" id="IPR006530">
    <property type="entry name" value="YD"/>
</dbReference>
<dbReference type="InterPro" id="IPR031325">
    <property type="entry name" value="RHS_repeat"/>
</dbReference>
<accession>A0A2U8WQZ9</accession>
<sequence length="1161" mass="127106">MKVRADNKLLYRDEEGRRVAFARPFGFEPSRNAKYRHLALTAPWLKQLRLSDGRLTRCFAQGKDRVYRLTAIEDPHGNRIALARDGQGLLLRAEHSDGYALTFANDPQGRRCSVTLAMGGAERRLVDYAYDAAGNMLSADRATAFSLTYAYDARGRLARWQDAVGRTWCTYAYDVEDRVVTTGTSGPWNGDTFSYDAQARRTLYRPGGGAAVERTDYDADENVLAETDGLGAETRHAYEDGYRTQSTDPLGHVTRLAYDPDGNVTEVVDAEGRRTRLRWSGPGQLDLVLQTGGAWRYERDRQGNVVAARDPLGTETRFDWTPAGRLSAIHHPDGTSERRDYDAQHRLVAVTDPKGGVTRLSRDDPFGRVTAVTDPLGAHTRILYDDAEGVPLDTPSAVIRPDGVTIRRRFDGEGQVAEVVDGEGRVTRYAYGPFDELLSVTDPGGGVLSLAYDVRGLLVAVANAHGRTYRYDRDGAGRVVAETDFDGRTLRYLRDAAGRVVEQENGDGSRVSYAYDRSNLLVARRGYAAGIDPGTGAPEVEERFAYDARGLLVRAENGDGVVTLTRDALGRIVSESRDGRTVESRYDVQGHRIERRIGEGLSAYAYDPLGALAALTLAGPGDPTTIAFTRDALGRETGRAGGGFRLAQAFDPLGQIVRQRAGAGHHALERRWSWNRAYEPTAIADGLWGGTAYACDANGQVTEARHGEGLPPPRADLAAGLLGLPGEQVEVERFAYAATRDVAASDTALPGEPLGRALTPWLSSPGGKVKAARGADGSRILLTHDAQGRVVERRVERRGFRPKLWRYGWNALDRLVWCETPSGERWGYGYDPFGRRVWKRRVGAPGDGPGVVRGEAPAGEAPAGEAYLWDGDVVAQAAPVFADGRVAWDRAVSWHHEPGTFRPVARERGGVVHHVVTDHLGTPRELYDGQGRRAWSRSHRLWGGTRGVWRGEAANDGVVSLAGVRAARGAGEAEEDGSDLCPIGFPGQWADDENGLSYNRFRYYDAEAGQYVSPDPIGLEGGSQPQGYVQRPVAELDPFGLAGCDFNKSKNVNENQAVPSSSAEGARLKEHLRQAQKYGKGGVKELENGRIRYYGIIDPAKTPGDMIGRRVVREWNPVTGRTRTWHETIDAAGNVRQVRPETGGAKVHFRFDANDNYIGKW</sequence>
<dbReference type="PANTHER" id="PTHR32305:SF15">
    <property type="entry name" value="PROTEIN RHSA-RELATED"/>
    <property type="match status" value="1"/>
</dbReference>
<evidence type="ECO:0000259" key="1">
    <source>
        <dbReference type="Pfam" id="PF03527"/>
    </source>
</evidence>
<evidence type="ECO:0000313" key="3">
    <source>
        <dbReference type="Proteomes" id="UP000245444"/>
    </source>
</evidence>
<keyword evidence="3" id="KW-1185">Reference proteome</keyword>
<dbReference type="InterPro" id="IPR050708">
    <property type="entry name" value="T6SS_VgrG/RHS"/>
</dbReference>
<dbReference type="Gene3D" id="2.180.10.10">
    <property type="entry name" value="RHS repeat-associated core"/>
    <property type="match status" value="4"/>
</dbReference>